<evidence type="ECO:0000313" key="1">
    <source>
        <dbReference type="EMBL" id="VYT92646.1"/>
    </source>
</evidence>
<gene>
    <name evidence="1" type="ORF">PCLFYP37_01493</name>
</gene>
<name>A0A6N3ASM0_9BACT</name>
<organism evidence="1">
    <name type="scientific">Paraprevotella clara</name>
    <dbReference type="NCBI Taxonomy" id="454154"/>
    <lineage>
        <taxon>Bacteria</taxon>
        <taxon>Pseudomonadati</taxon>
        <taxon>Bacteroidota</taxon>
        <taxon>Bacteroidia</taxon>
        <taxon>Bacteroidales</taxon>
        <taxon>Prevotellaceae</taxon>
        <taxon>Paraprevotella</taxon>
    </lineage>
</organism>
<dbReference type="EMBL" id="CACRUT010000008">
    <property type="protein sequence ID" value="VYT92646.1"/>
    <property type="molecule type" value="Genomic_DNA"/>
</dbReference>
<dbReference type="RefSeq" id="WP_412442223.1">
    <property type="nucleotide sequence ID" value="NZ_CACRUT010000008.1"/>
</dbReference>
<evidence type="ECO:0008006" key="2">
    <source>
        <dbReference type="Google" id="ProtNLM"/>
    </source>
</evidence>
<proteinExistence type="predicted"/>
<accession>A0A6N3ASM0</accession>
<sequence>MSVQRKPDIQHLPPDIDRILLGGRIGIIANAIAGKLDIDSVRALELFYESETCKHLHDKTTGLYLFGDLYIAEEFLQELQKRQ</sequence>
<protein>
    <recommendedName>
        <fullName evidence="2">DUF3791 domain-containing protein</fullName>
    </recommendedName>
</protein>
<reference evidence="1" key="1">
    <citation type="submission" date="2019-11" db="EMBL/GenBank/DDBJ databases">
        <authorList>
            <person name="Feng L."/>
        </authorList>
    </citation>
    <scope>NUCLEOTIDE SEQUENCE</scope>
    <source>
        <strain evidence="1">PclaraLFYP37</strain>
    </source>
</reference>
<dbReference type="AlphaFoldDB" id="A0A6N3ASM0"/>